<dbReference type="InterPro" id="IPR051091">
    <property type="entry name" value="O-Glucosyltr/Glycosyltrsf_90"/>
</dbReference>
<dbReference type="InterPro" id="IPR027417">
    <property type="entry name" value="P-loop_NTPase"/>
</dbReference>
<reference evidence="3 5" key="2">
    <citation type="submission" date="2014-10" db="EMBL/GenBank/DDBJ databases">
        <title>Paracoccus sanguinis sp. nov., isolated from clinical specimens of New York State patients.</title>
        <authorList>
            <person name="Mingle L.A."/>
            <person name="Cole J.A."/>
            <person name="Lapierre P."/>
            <person name="Musser K.A."/>
        </authorList>
    </citation>
    <scope>NUCLEOTIDE SEQUENCE [LARGE SCALE GENOMIC DNA]</scope>
    <source>
        <strain evidence="3 5">JCM 14014</strain>
    </source>
</reference>
<dbReference type="PANTHER" id="PTHR12203">
    <property type="entry name" value="KDEL LYS-ASP-GLU-LEU CONTAINING - RELATED"/>
    <property type="match status" value="1"/>
</dbReference>
<sequence>MAPVHRKVFQIGFNKCGTKFLTELFQMNGLPGLHWLGGRLAEDIAYSKAVGRPPLQPWIDQTVLFTDMESVHRYGAPMLEGFKEYEFLDRACPGAIFVLNTRNVYDWINSRYMHQGGEYAHFHATHVGVSLPDLAEIWYADWERHLAGCRAYFKGRPEFVDIDIDTARPEDYRDIFGQWFDLKHCPDLPDEKVIDSRAAYLPGLQKMLWADDSEHSFSADEIEQTARQMAEFARPARLHNGPEGYRAASLMVAHFDAATKTGLDRAGNRLPLAQDENGVYLTDRRADKFQRTATTISQIARHSRDGKFVIDMQDARRVGTPGKRVGHPVIAYCRRQGAENVFLWPLPGYHTIGASNFPGQRVSDSLAFADKVDRAVWRGALSGNCSDVVAGHFHDAVEGPISVIAGTPPDSPESRAAQDLLSRNIRFAFVETHAGAADIDAALTPDEQTRAALERIGKTHLTDSFRRPAFFHRYRYMISLRGNDTGSNFLLGANSNSVVLKEEDGWELFYSFLFRPWQHYIPLAPGAGDILDKLDWARRNPEKCQAMSQDARRQCLKLADRNIRNRYLELTVAAYQESCREHAPKARPEPERP</sequence>
<gene>
    <name evidence="3" type="ORF">IT41_13770</name>
    <name evidence="4" type="ORF">SAMN04487972_11823</name>
</gene>
<name>A0A099EZX7_9RHOB</name>
<organism evidence="3 5">
    <name type="scientific">Paracoccus halophilus</name>
    <dbReference type="NCBI Taxonomy" id="376733"/>
    <lineage>
        <taxon>Bacteria</taxon>
        <taxon>Pseudomonadati</taxon>
        <taxon>Pseudomonadota</taxon>
        <taxon>Alphaproteobacteria</taxon>
        <taxon>Rhodobacterales</taxon>
        <taxon>Paracoccaceae</taxon>
        <taxon>Paracoccus</taxon>
    </lineage>
</organism>
<keyword evidence="1 4" id="KW-0808">Transferase</keyword>
<dbReference type="RefSeq" id="WP_036742234.1">
    <property type="nucleotide sequence ID" value="NZ_FOJO01000018.1"/>
</dbReference>
<dbReference type="Proteomes" id="UP000029846">
    <property type="component" value="Unassembled WGS sequence"/>
</dbReference>
<dbReference type="SMART" id="SM00672">
    <property type="entry name" value="CAP10"/>
    <property type="match status" value="1"/>
</dbReference>
<feature type="domain" description="Glycosyl transferase CAP10" evidence="2">
    <location>
        <begin position="302"/>
        <end position="574"/>
    </location>
</feature>
<reference evidence="4 6" key="3">
    <citation type="submission" date="2016-10" db="EMBL/GenBank/DDBJ databases">
        <authorList>
            <person name="de Groot N.N."/>
        </authorList>
    </citation>
    <scope>NUCLEOTIDE SEQUENCE [LARGE SCALE GENOMIC DNA]</scope>
    <source>
        <strain evidence="4 6">CGMCC 1.6117</strain>
    </source>
</reference>
<evidence type="ECO:0000256" key="1">
    <source>
        <dbReference type="ARBA" id="ARBA00022679"/>
    </source>
</evidence>
<reference evidence="3 5" key="1">
    <citation type="submission" date="2014-09" db="EMBL/GenBank/DDBJ databases">
        <authorList>
            <person name="McGinnis J.M."/>
            <person name="Wolfgang W.J."/>
        </authorList>
    </citation>
    <scope>NUCLEOTIDE SEQUENCE [LARGE SCALE GENOMIC DNA]</scope>
    <source>
        <strain evidence="3 5">JCM 14014</strain>
    </source>
</reference>
<dbReference type="EMBL" id="FOJO01000018">
    <property type="protein sequence ID" value="SFA57724.1"/>
    <property type="molecule type" value="Genomic_DNA"/>
</dbReference>
<evidence type="ECO:0000313" key="6">
    <source>
        <dbReference type="Proteomes" id="UP000182312"/>
    </source>
</evidence>
<dbReference type="Proteomes" id="UP000182312">
    <property type="component" value="Unassembled WGS sequence"/>
</dbReference>
<dbReference type="OrthoDB" id="7976614at2"/>
<dbReference type="SUPFAM" id="SSF52540">
    <property type="entry name" value="P-loop containing nucleoside triphosphate hydrolases"/>
    <property type="match status" value="1"/>
</dbReference>
<dbReference type="PANTHER" id="PTHR12203:SF35">
    <property type="entry name" value="PROTEIN O-GLUCOSYLTRANSFERASE 1"/>
    <property type="match status" value="1"/>
</dbReference>
<evidence type="ECO:0000313" key="4">
    <source>
        <dbReference type="EMBL" id="SFA57724.1"/>
    </source>
</evidence>
<evidence type="ECO:0000313" key="5">
    <source>
        <dbReference type="Proteomes" id="UP000029846"/>
    </source>
</evidence>
<evidence type="ECO:0000259" key="2">
    <source>
        <dbReference type="SMART" id="SM00672"/>
    </source>
</evidence>
<dbReference type="STRING" id="376733.SAMN04487972_11823"/>
<dbReference type="Gene3D" id="3.40.50.300">
    <property type="entry name" value="P-loop containing nucleotide triphosphate hydrolases"/>
    <property type="match status" value="1"/>
</dbReference>
<dbReference type="EMBL" id="JRKN01000020">
    <property type="protein sequence ID" value="KGJ03511.1"/>
    <property type="molecule type" value="Genomic_DNA"/>
</dbReference>
<dbReference type="Pfam" id="PF05686">
    <property type="entry name" value="Glyco_transf_90"/>
    <property type="match status" value="1"/>
</dbReference>
<proteinExistence type="predicted"/>
<dbReference type="eggNOG" id="ENOG5030IWD">
    <property type="taxonomic scope" value="Bacteria"/>
</dbReference>
<dbReference type="AlphaFoldDB" id="A0A099EZX7"/>
<dbReference type="InterPro" id="IPR006598">
    <property type="entry name" value="CAP10"/>
</dbReference>
<dbReference type="GO" id="GO:0016740">
    <property type="term" value="F:transferase activity"/>
    <property type="evidence" value="ECO:0007669"/>
    <property type="project" value="UniProtKB-KW"/>
</dbReference>
<evidence type="ECO:0000313" key="3">
    <source>
        <dbReference type="EMBL" id="KGJ03511.1"/>
    </source>
</evidence>
<protein>
    <submittedName>
        <fullName evidence="4">Glycosyl transferase family 90</fullName>
    </submittedName>
</protein>
<keyword evidence="5" id="KW-1185">Reference proteome</keyword>
<accession>A0A099EZX7</accession>